<protein>
    <submittedName>
        <fullName evidence="2">Transposase IS3/IS911 family protein</fullName>
    </submittedName>
</protein>
<dbReference type="GO" id="GO:0006313">
    <property type="term" value="P:DNA transposition"/>
    <property type="evidence" value="ECO:0007669"/>
    <property type="project" value="InterPro"/>
</dbReference>
<dbReference type="AlphaFoldDB" id="A0A158GIU8"/>
<dbReference type="Gene3D" id="1.10.10.60">
    <property type="entry name" value="Homeodomain-like"/>
    <property type="match status" value="1"/>
</dbReference>
<evidence type="ECO:0000313" key="3">
    <source>
        <dbReference type="Proteomes" id="UP000054683"/>
    </source>
</evidence>
<organism evidence="2 3">
    <name type="scientific">Caballeronia udeis</name>
    <dbReference type="NCBI Taxonomy" id="1232866"/>
    <lineage>
        <taxon>Bacteria</taxon>
        <taxon>Pseudomonadati</taxon>
        <taxon>Pseudomonadota</taxon>
        <taxon>Betaproteobacteria</taxon>
        <taxon>Burkholderiales</taxon>
        <taxon>Burkholderiaceae</taxon>
        <taxon>Caballeronia</taxon>
    </lineage>
</organism>
<dbReference type="Pfam" id="PF01527">
    <property type="entry name" value="HTH_Tnp_1"/>
    <property type="match status" value="1"/>
</dbReference>
<gene>
    <name evidence="2" type="ORF">AWB69_02733</name>
</gene>
<dbReference type="Proteomes" id="UP000054683">
    <property type="component" value="Unassembled WGS sequence"/>
</dbReference>
<evidence type="ECO:0000313" key="2">
    <source>
        <dbReference type="EMBL" id="SAL31976.1"/>
    </source>
</evidence>
<sequence length="125" mass="13939">MKRIPKAVYTKEFREEAVKLTMTDGVGVSEAARRLSISMKTLANWVRAAKDGKLENVGQTQKPLTEIEAELSRLKRELAEVKMERDLLKNRLRGAPLPEGQKLPGGATLIRIRGSGRRIIGDSSR</sequence>
<dbReference type="GO" id="GO:0004803">
    <property type="term" value="F:transposase activity"/>
    <property type="evidence" value="ECO:0007669"/>
    <property type="project" value="InterPro"/>
</dbReference>
<dbReference type="InterPro" id="IPR002514">
    <property type="entry name" value="Transposase_8"/>
</dbReference>
<dbReference type="GO" id="GO:0003677">
    <property type="term" value="F:DNA binding"/>
    <property type="evidence" value="ECO:0007669"/>
    <property type="project" value="InterPro"/>
</dbReference>
<evidence type="ECO:0000256" key="1">
    <source>
        <dbReference type="SAM" id="Coils"/>
    </source>
</evidence>
<proteinExistence type="predicted"/>
<reference evidence="2 3" key="1">
    <citation type="submission" date="2016-01" db="EMBL/GenBank/DDBJ databases">
        <authorList>
            <person name="Oliw E.H."/>
        </authorList>
    </citation>
    <scope>NUCLEOTIDE SEQUENCE [LARGE SCALE GENOMIC DNA]</scope>
    <source>
        <strain evidence="2">LMG 27134</strain>
    </source>
</reference>
<dbReference type="EMBL" id="FCOK02000015">
    <property type="protein sequence ID" value="SAL31976.1"/>
    <property type="molecule type" value="Genomic_DNA"/>
</dbReference>
<accession>A0A158GIU8</accession>
<dbReference type="SUPFAM" id="SSF46689">
    <property type="entry name" value="Homeodomain-like"/>
    <property type="match status" value="1"/>
</dbReference>
<keyword evidence="1" id="KW-0175">Coiled coil</keyword>
<name>A0A158GIU8_9BURK</name>
<dbReference type="InterPro" id="IPR009057">
    <property type="entry name" value="Homeodomain-like_sf"/>
</dbReference>
<feature type="coiled-coil region" evidence="1">
    <location>
        <begin position="64"/>
        <end position="91"/>
    </location>
</feature>